<dbReference type="EMBL" id="JBBKAJ010000022">
    <property type="protein sequence ID" value="MEJ8637816.1"/>
    <property type="molecule type" value="Genomic_DNA"/>
</dbReference>
<dbReference type="Proteomes" id="UP001377168">
    <property type="component" value="Unassembled WGS sequence"/>
</dbReference>
<keyword evidence="1" id="KW-0808">Transferase</keyword>
<evidence type="ECO:0000313" key="2">
    <source>
        <dbReference type="Proteomes" id="UP001377168"/>
    </source>
</evidence>
<organism evidence="1 2">
    <name type="scientific">Streptomyces achmelvichensis</name>
    <dbReference type="NCBI Taxonomy" id="3134111"/>
    <lineage>
        <taxon>Bacteria</taxon>
        <taxon>Bacillati</taxon>
        <taxon>Actinomycetota</taxon>
        <taxon>Actinomycetes</taxon>
        <taxon>Kitasatosporales</taxon>
        <taxon>Streptomycetaceae</taxon>
        <taxon>Streptomyces</taxon>
    </lineage>
</organism>
<evidence type="ECO:0000313" key="1">
    <source>
        <dbReference type="EMBL" id="MEJ8637816.1"/>
    </source>
</evidence>
<gene>
    <name evidence="1" type="ORF">WKI67_31115</name>
</gene>
<sequence length="307" mass="31230">MERGRPQRPAGDGLRRIGPYQLITRLDPDGLGPSLVTERRLVARSADGERTVLICAPLAGVDAERFLIEAQAARGFGGPWVLPVAEVSPSAAAPWYATPYLPVLPLPVALAVHGGPLPEHTVRALGTALAHTLAAAHAEGVTHAGLSPAAVLVAWDGPRLTCFGAVRAAGPDGEGRVGRPGLEPGSLSPEAAAGARPRPAGDIHGLGAVLAYAATGHTVPDRAELPSSLAPLISRCLSRDAAARPSAAELLHGLPPASSAPSATVLDSAASLLTPGWLPGRVAAALASQSAQVLATEFRVPDTVSRT</sequence>
<reference evidence="1" key="1">
    <citation type="submission" date="2024-03" db="EMBL/GenBank/DDBJ databases">
        <title>Novel Streptomyces species of biotechnological and ecological value are a feature of Machair soil.</title>
        <authorList>
            <person name="Prole J.R."/>
            <person name="Goodfellow M."/>
            <person name="Allenby N."/>
            <person name="Ward A.C."/>
        </authorList>
    </citation>
    <scope>NUCLEOTIDE SEQUENCE</scope>
    <source>
        <strain evidence="1">MS2.AVA.5</strain>
    </source>
</reference>
<proteinExistence type="predicted"/>
<name>A0ACC6Q2G2_9ACTN</name>
<protein>
    <submittedName>
        <fullName evidence="1">Serine/threonine protein kinase</fullName>
    </submittedName>
</protein>
<accession>A0ACC6Q2G2</accession>
<keyword evidence="1" id="KW-0418">Kinase</keyword>
<keyword evidence="1" id="KW-0723">Serine/threonine-protein kinase</keyword>
<comment type="caution">
    <text evidence="1">The sequence shown here is derived from an EMBL/GenBank/DDBJ whole genome shotgun (WGS) entry which is preliminary data.</text>
</comment>
<keyword evidence="2" id="KW-1185">Reference proteome</keyword>